<organism evidence="1 2">
    <name type="scientific">Sphingomonas insulae</name>
    <dbReference type="NCBI Taxonomy" id="424800"/>
    <lineage>
        <taxon>Bacteria</taxon>
        <taxon>Pseudomonadati</taxon>
        <taxon>Pseudomonadota</taxon>
        <taxon>Alphaproteobacteria</taxon>
        <taxon>Sphingomonadales</taxon>
        <taxon>Sphingomonadaceae</taxon>
        <taxon>Sphingomonas</taxon>
    </lineage>
</organism>
<comment type="caution">
    <text evidence="1">The sequence shown here is derived from an EMBL/GenBank/DDBJ whole genome shotgun (WGS) entry which is preliminary data.</text>
</comment>
<reference evidence="1 2" key="1">
    <citation type="journal article" date="2019" name="Int. J. Syst. Evol. Microbiol.">
        <title>The Global Catalogue of Microorganisms (GCM) 10K type strain sequencing project: providing services to taxonomists for standard genome sequencing and annotation.</title>
        <authorList>
            <consortium name="The Broad Institute Genomics Platform"/>
            <consortium name="The Broad Institute Genome Sequencing Center for Infectious Disease"/>
            <person name="Wu L."/>
            <person name="Ma J."/>
        </authorList>
    </citation>
    <scope>NUCLEOTIDE SEQUENCE [LARGE SCALE GENOMIC DNA]</scope>
    <source>
        <strain evidence="1 2">JCM 14603</strain>
    </source>
</reference>
<sequence length="205" mass="22407">MWGWCGGEVGGERYAIADRRGAIMSLLLTLIAATTPLSPETPLDCAQVDRAVTLSQQERVPAPRTATDVQLVAHHSLCGGWDIIDVWRSWNATPRLWYARRKTMNSRGHLTVTLLDEESCPAIVPVLTALNEITLRVSVITPPWRPGVTPPPPPPMADGTQYTLRVLIAGQSDYSRASITVSVDDGAIANWADTGLRQLASCWRP</sequence>
<protein>
    <submittedName>
        <fullName evidence="1">Uncharacterized protein</fullName>
    </submittedName>
</protein>
<evidence type="ECO:0000313" key="2">
    <source>
        <dbReference type="Proteomes" id="UP001500238"/>
    </source>
</evidence>
<gene>
    <name evidence="1" type="ORF">GCM10009102_20700</name>
</gene>
<dbReference type="Proteomes" id="UP001500238">
    <property type="component" value="Unassembled WGS sequence"/>
</dbReference>
<dbReference type="EMBL" id="BAAAES010000008">
    <property type="protein sequence ID" value="GAA0669999.1"/>
    <property type="molecule type" value="Genomic_DNA"/>
</dbReference>
<proteinExistence type="predicted"/>
<evidence type="ECO:0000313" key="1">
    <source>
        <dbReference type="EMBL" id="GAA0669999.1"/>
    </source>
</evidence>
<keyword evidence="2" id="KW-1185">Reference proteome</keyword>
<accession>A0ABN1HWR1</accession>
<name>A0ABN1HWR1_9SPHN</name>